<evidence type="ECO:0000256" key="3">
    <source>
        <dbReference type="ARBA" id="ARBA00022801"/>
    </source>
</evidence>
<dbReference type="GO" id="GO:0016787">
    <property type="term" value="F:hydrolase activity"/>
    <property type="evidence" value="ECO:0007669"/>
    <property type="project" value="UniProtKB-KW"/>
</dbReference>
<reference evidence="6 7" key="1">
    <citation type="submission" date="2019-07" db="EMBL/GenBank/DDBJ databases">
        <title>Microbispora hainanensis DSM 45428.</title>
        <authorList>
            <person name="Thawai C."/>
        </authorList>
    </citation>
    <scope>NUCLEOTIDE SEQUENCE [LARGE SCALE GENOMIC DNA]</scope>
    <source>
        <strain evidence="6 7">DSM 45428</strain>
    </source>
</reference>
<sequence length="163" mass="17885">MRRGRSVRTGRRSAGGAIQSVGVTATLLDTGPLIAVVDRDDKHHASCVRLLEQLAGPLLLPSTILIEAGWTINRHMGPAVHAQFLDLVTEEFELVDLLAADVRRMAELVRLYKDARLDPADVSVVAIAERLGITQIATIDRRDFGLIRPRHVAAFRLLPEVLA</sequence>
<dbReference type="Gene3D" id="3.40.50.1010">
    <property type="entry name" value="5'-nuclease"/>
    <property type="match status" value="1"/>
</dbReference>
<name>A0A544YQV7_9ACTN</name>
<dbReference type="InterPro" id="IPR002716">
    <property type="entry name" value="PIN_dom"/>
</dbReference>
<dbReference type="GO" id="GO:0004518">
    <property type="term" value="F:nuclease activity"/>
    <property type="evidence" value="ECO:0007669"/>
    <property type="project" value="UniProtKB-KW"/>
</dbReference>
<comment type="caution">
    <text evidence="6">The sequence shown here is derived from an EMBL/GenBank/DDBJ whole genome shotgun (WGS) entry which is preliminary data.</text>
</comment>
<organism evidence="6 7">
    <name type="scientific">Microbispora hainanensis</name>
    <dbReference type="NCBI Taxonomy" id="568844"/>
    <lineage>
        <taxon>Bacteria</taxon>
        <taxon>Bacillati</taxon>
        <taxon>Actinomycetota</taxon>
        <taxon>Actinomycetes</taxon>
        <taxon>Streptosporangiales</taxon>
        <taxon>Streptosporangiaceae</taxon>
        <taxon>Microbispora</taxon>
    </lineage>
</organism>
<dbReference type="SUPFAM" id="SSF88723">
    <property type="entry name" value="PIN domain-like"/>
    <property type="match status" value="1"/>
</dbReference>
<dbReference type="Pfam" id="PF01850">
    <property type="entry name" value="PIN"/>
    <property type="match status" value="1"/>
</dbReference>
<keyword evidence="3" id="KW-0378">Hydrolase</keyword>
<gene>
    <name evidence="6" type="ORF">FLX08_22145</name>
</gene>
<keyword evidence="1" id="KW-0540">Nuclease</keyword>
<evidence type="ECO:0000256" key="4">
    <source>
        <dbReference type="ARBA" id="ARBA00022842"/>
    </source>
</evidence>
<evidence type="ECO:0000313" key="7">
    <source>
        <dbReference type="Proteomes" id="UP000316541"/>
    </source>
</evidence>
<keyword evidence="2" id="KW-0479">Metal-binding</keyword>
<protein>
    <submittedName>
        <fullName evidence="6">PIN domain-containing protein</fullName>
    </submittedName>
</protein>
<dbReference type="InterPro" id="IPR029060">
    <property type="entry name" value="PIN-like_dom_sf"/>
</dbReference>
<evidence type="ECO:0000256" key="1">
    <source>
        <dbReference type="ARBA" id="ARBA00022722"/>
    </source>
</evidence>
<keyword evidence="4" id="KW-0460">Magnesium</keyword>
<evidence type="ECO:0000259" key="5">
    <source>
        <dbReference type="Pfam" id="PF01850"/>
    </source>
</evidence>
<feature type="domain" description="PIN" evidence="5">
    <location>
        <begin position="27"/>
        <end position="142"/>
    </location>
</feature>
<dbReference type="GO" id="GO:0046872">
    <property type="term" value="F:metal ion binding"/>
    <property type="evidence" value="ECO:0007669"/>
    <property type="project" value="UniProtKB-KW"/>
</dbReference>
<dbReference type="Proteomes" id="UP000316541">
    <property type="component" value="Unassembled WGS sequence"/>
</dbReference>
<dbReference type="EMBL" id="VIRM01000027">
    <property type="protein sequence ID" value="TQS19077.1"/>
    <property type="molecule type" value="Genomic_DNA"/>
</dbReference>
<evidence type="ECO:0000256" key="2">
    <source>
        <dbReference type="ARBA" id="ARBA00022723"/>
    </source>
</evidence>
<proteinExistence type="predicted"/>
<dbReference type="AlphaFoldDB" id="A0A544YQV7"/>
<accession>A0A544YQV7</accession>
<evidence type="ECO:0000313" key="6">
    <source>
        <dbReference type="EMBL" id="TQS19077.1"/>
    </source>
</evidence>